<evidence type="ECO:0000259" key="11">
    <source>
        <dbReference type="PROSITE" id="PS50011"/>
    </source>
</evidence>
<name>A0A518HUM8_9BACT</name>
<keyword evidence="7 10" id="KW-1133">Transmembrane helix</keyword>
<evidence type="ECO:0000256" key="9">
    <source>
        <dbReference type="PROSITE-ProRule" id="PRU10141"/>
    </source>
</evidence>
<dbReference type="AlphaFoldDB" id="A0A518HUM8"/>
<dbReference type="PROSITE" id="PS00107">
    <property type="entry name" value="PROTEIN_KINASE_ATP"/>
    <property type="match status" value="1"/>
</dbReference>
<protein>
    <submittedName>
        <fullName evidence="12">Serine/threonine-protein kinase PknB</fullName>
        <ecNumber evidence="12">2.7.11.1</ecNumber>
    </submittedName>
</protein>
<dbReference type="EMBL" id="CP037423">
    <property type="protein sequence ID" value="QDV44562.1"/>
    <property type="molecule type" value="Genomic_DNA"/>
</dbReference>
<dbReference type="PROSITE" id="PS50011">
    <property type="entry name" value="PROTEIN_KINASE_DOM"/>
    <property type="match status" value="1"/>
</dbReference>
<feature type="transmembrane region" description="Helical" evidence="10">
    <location>
        <begin position="902"/>
        <end position="923"/>
    </location>
</feature>
<gene>
    <name evidence="12" type="primary">pknB_20</name>
    <name evidence="12" type="ORF">Enr13x_44280</name>
</gene>
<feature type="transmembrane region" description="Helical" evidence="10">
    <location>
        <begin position="951"/>
        <end position="967"/>
    </location>
</feature>
<dbReference type="Gene3D" id="1.10.510.10">
    <property type="entry name" value="Transferase(Phosphotransferase) domain 1"/>
    <property type="match status" value="1"/>
</dbReference>
<evidence type="ECO:0000256" key="1">
    <source>
        <dbReference type="ARBA" id="ARBA00004141"/>
    </source>
</evidence>
<evidence type="ECO:0000313" key="13">
    <source>
        <dbReference type="Proteomes" id="UP000319004"/>
    </source>
</evidence>
<dbReference type="SUPFAM" id="SSF56112">
    <property type="entry name" value="Protein kinase-like (PK-like)"/>
    <property type="match status" value="1"/>
</dbReference>
<dbReference type="InterPro" id="IPR010432">
    <property type="entry name" value="RDD"/>
</dbReference>
<feature type="transmembrane region" description="Helical" evidence="10">
    <location>
        <begin position="470"/>
        <end position="489"/>
    </location>
</feature>
<dbReference type="PANTHER" id="PTHR43289:SF34">
    <property type="entry name" value="SERINE_THREONINE-PROTEIN KINASE YBDM-RELATED"/>
    <property type="match status" value="1"/>
</dbReference>
<feature type="transmembrane region" description="Helical" evidence="10">
    <location>
        <begin position="973"/>
        <end position="989"/>
    </location>
</feature>
<comment type="subcellular location">
    <subcellularLocation>
        <location evidence="1">Membrane</location>
        <topology evidence="1">Multi-pass membrane protein</topology>
    </subcellularLocation>
</comment>
<dbReference type="Gene3D" id="3.30.200.20">
    <property type="entry name" value="Phosphorylase Kinase, domain 1"/>
    <property type="match status" value="1"/>
</dbReference>
<sequence length="1008" mass="110611">MNNAAPITCSTCGRTLRPDAPEQLCPACLMTGAMEVDDLPATEIRPVEVEAEGLLVAVDDGEGDPAAAAPHEFGGYCLIKVLGKGGMGVVYEAEQIATGRRVALKMLGTQLDSPEVRARFLREGRLAAGVSHPNSVYVFGTEEIEGLPVITMEIVGGGTLQDKLDRVGQLPIVEAVDAMLDVIEGLEAALSKDVLHRDIKPSNCFIGPDGRVKVGDFGLSVSTISSVETFATATGVALGTPAFASPEQLRGNELDHRSDIYSIGSTLYTLLSGSQPFGGNNAVHIVAAVLDEVPKPLDQLRDDVPPELSAVVAKCLAKKPESRFGDYTSLRKVLLPFSSRRPEPEPAPLSRRALAGMIDLSIAWTLPRTLLAASVGALEFSELIASPWYWPFVVASCVWFVAYFGATEGFINQSLGKRLLGLRVTTKSGRQIGIKRAVARSLLSLLAVQTLLVMQALFVFDLVGFGLPGWLYGVIYLSIGLTLLLLPMVTMRRRNAMATVWDKLTQTRVVMPAVDAVRLKVWDRLPACLEQELSDRMEAYPTEIGPYRLTRIVRDPDWIEAIDPALQRIVWLKRRTEPLEPCRREVARPGRLRWLQSVCKQDEVWDAFETKPGVPAAQIVSNSNVTWEASGHWLYDLSLELASASDDRTLPQELSLDHVWITQQGHAVLLDDAYPQGSETTNNVVDLVEDPTEQGALTSSTTKLTQNFLSNVAATTRPHTIPLRARALLVNLRLGKFDRLSFLAGNLRSLLTKPARIDRGSRATALLTVPLLLIATAWITGQANEQSYRAASARWSAAYPGLPPLSTVLLFRHPLQERIGEQTLRIHLAGHYSEFLDDLQFRDDRTDIVATLGDPAMQDFLRRTLKRPPKFSVAELKRADRRVADGLQIIFATWKRSRTLEMLGLALFVLAFTGTVQLAAIMLSGRTVGQAVFGYAVVDDAGAPVGRLRMIARWLVTWIPIAIVLWLTQINPWAYLALVPWLAAAIFAIRSPERGLPEQLTGTWLVPR</sequence>
<feature type="transmembrane region" description="Helical" evidence="10">
    <location>
        <begin position="388"/>
        <end position="411"/>
    </location>
</feature>
<dbReference type="Pfam" id="PF00069">
    <property type="entry name" value="Pkinase"/>
    <property type="match status" value="1"/>
</dbReference>
<keyword evidence="4 9" id="KW-0547">Nucleotide-binding</keyword>
<dbReference type="GO" id="GO:0004674">
    <property type="term" value="F:protein serine/threonine kinase activity"/>
    <property type="evidence" value="ECO:0007669"/>
    <property type="project" value="UniProtKB-EC"/>
</dbReference>
<keyword evidence="8 10" id="KW-0472">Membrane</keyword>
<dbReference type="InterPro" id="IPR008271">
    <property type="entry name" value="Ser/Thr_kinase_AS"/>
</dbReference>
<dbReference type="PROSITE" id="PS00108">
    <property type="entry name" value="PROTEIN_KINASE_ST"/>
    <property type="match status" value="1"/>
</dbReference>
<dbReference type="Proteomes" id="UP000319004">
    <property type="component" value="Chromosome"/>
</dbReference>
<proteinExistence type="predicted"/>
<dbReference type="SMART" id="SM00220">
    <property type="entry name" value="S_TKc"/>
    <property type="match status" value="1"/>
</dbReference>
<dbReference type="CDD" id="cd14014">
    <property type="entry name" value="STKc_PknB_like"/>
    <property type="match status" value="1"/>
</dbReference>
<accession>A0A518HUM8</accession>
<reference evidence="12 13" key="1">
    <citation type="submission" date="2019-03" db="EMBL/GenBank/DDBJ databases">
        <title>Deep-cultivation of Planctomycetes and their phenomic and genomic characterization uncovers novel biology.</title>
        <authorList>
            <person name="Wiegand S."/>
            <person name="Jogler M."/>
            <person name="Boedeker C."/>
            <person name="Pinto D."/>
            <person name="Vollmers J."/>
            <person name="Rivas-Marin E."/>
            <person name="Kohn T."/>
            <person name="Peeters S.H."/>
            <person name="Heuer A."/>
            <person name="Rast P."/>
            <person name="Oberbeckmann S."/>
            <person name="Bunk B."/>
            <person name="Jeske O."/>
            <person name="Meyerdierks A."/>
            <person name="Storesund J.E."/>
            <person name="Kallscheuer N."/>
            <person name="Luecker S."/>
            <person name="Lage O.M."/>
            <person name="Pohl T."/>
            <person name="Merkel B.J."/>
            <person name="Hornburger P."/>
            <person name="Mueller R.-W."/>
            <person name="Bruemmer F."/>
            <person name="Labrenz M."/>
            <person name="Spormann A.M."/>
            <person name="Op den Camp H."/>
            <person name="Overmann J."/>
            <person name="Amann R."/>
            <person name="Jetten M.S.M."/>
            <person name="Mascher T."/>
            <person name="Medema M.H."/>
            <person name="Devos D.P."/>
            <person name="Kaster A.-K."/>
            <person name="Ovreas L."/>
            <person name="Rohde M."/>
            <person name="Galperin M.Y."/>
            <person name="Jogler C."/>
        </authorList>
    </citation>
    <scope>NUCLEOTIDE SEQUENCE [LARGE SCALE GENOMIC DNA]</scope>
    <source>
        <strain evidence="12 13">Enr13</strain>
    </source>
</reference>
<dbReference type="EC" id="2.7.11.1" evidence="12"/>
<feature type="domain" description="Protein kinase" evidence="11">
    <location>
        <begin position="76"/>
        <end position="338"/>
    </location>
</feature>
<evidence type="ECO:0000256" key="5">
    <source>
        <dbReference type="ARBA" id="ARBA00022777"/>
    </source>
</evidence>
<dbReference type="InterPro" id="IPR017441">
    <property type="entry name" value="Protein_kinase_ATP_BS"/>
</dbReference>
<evidence type="ECO:0000256" key="8">
    <source>
        <dbReference type="ARBA" id="ARBA00023136"/>
    </source>
</evidence>
<evidence type="ECO:0000256" key="3">
    <source>
        <dbReference type="ARBA" id="ARBA00022692"/>
    </source>
</evidence>
<keyword evidence="5 12" id="KW-0418">Kinase</keyword>
<dbReference type="GO" id="GO:0005524">
    <property type="term" value="F:ATP binding"/>
    <property type="evidence" value="ECO:0007669"/>
    <property type="project" value="UniProtKB-UniRule"/>
</dbReference>
<keyword evidence="2 12" id="KW-0808">Transferase</keyword>
<organism evidence="12 13">
    <name type="scientific">Stieleria neptunia</name>
    <dbReference type="NCBI Taxonomy" id="2527979"/>
    <lineage>
        <taxon>Bacteria</taxon>
        <taxon>Pseudomonadati</taxon>
        <taxon>Planctomycetota</taxon>
        <taxon>Planctomycetia</taxon>
        <taxon>Pirellulales</taxon>
        <taxon>Pirellulaceae</taxon>
        <taxon>Stieleria</taxon>
    </lineage>
</organism>
<feature type="transmembrane region" description="Helical" evidence="10">
    <location>
        <begin position="437"/>
        <end position="458"/>
    </location>
</feature>
<dbReference type="PANTHER" id="PTHR43289">
    <property type="entry name" value="MITOGEN-ACTIVATED PROTEIN KINASE KINASE KINASE 20-RELATED"/>
    <property type="match status" value="1"/>
</dbReference>
<evidence type="ECO:0000256" key="10">
    <source>
        <dbReference type="SAM" id="Phobius"/>
    </source>
</evidence>
<dbReference type="RefSeq" id="WP_145388880.1">
    <property type="nucleotide sequence ID" value="NZ_CP037423.1"/>
</dbReference>
<evidence type="ECO:0000256" key="7">
    <source>
        <dbReference type="ARBA" id="ARBA00022989"/>
    </source>
</evidence>
<dbReference type="GO" id="GO:0016020">
    <property type="term" value="C:membrane"/>
    <property type="evidence" value="ECO:0007669"/>
    <property type="project" value="UniProtKB-SubCell"/>
</dbReference>
<dbReference type="InterPro" id="IPR000719">
    <property type="entry name" value="Prot_kinase_dom"/>
</dbReference>
<evidence type="ECO:0000313" key="12">
    <source>
        <dbReference type="EMBL" id="QDV44562.1"/>
    </source>
</evidence>
<evidence type="ECO:0000256" key="2">
    <source>
        <dbReference type="ARBA" id="ARBA00022679"/>
    </source>
</evidence>
<dbReference type="KEGG" id="snep:Enr13x_44280"/>
<keyword evidence="3 10" id="KW-0812">Transmembrane</keyword>
<dbReference type="Pfam" id="PF06271">
    <property type="entry name" value="RDD"/>
    <property type="match status" value="2"/>
</dbReference>
<dbReference type="InterPro" id="IPR011009">
    <property type="entry name" value="Kinase-like_dom_sf"/>
</dbReference>
<keyword evidence="6 9" id="KW-0067">ATP-binding</keyword>
<evidence type="ECO:0000256" key="6">
    <source>
        <dbReference type="ARBA" id="ARBA00022840"/>
    </source>
</evidence>
<keyword evidence="13" id="KW-1185">Reference proteome</keyword>
<dbReference type="OrthoDB" id="6111975at2"/>
<feature type="binding site" evidence="9">
    <location>
        <position position="105"/>
    </location>
    <ligand>
        <name>ATP</name>
        <dbReference type="ChEBI" id="CHEBI:30616"/>
    </ligand>
</feature>
<evidence type="ECO:0000256" key="4">
    <source>
        <dbReference type="ARBA" id="ARBA00022741"/>
    </source>
</evidence>